<dbReference type="EMBL" id="VMSO01000014">
    <property type="protein sequence ID" value="KAA8500971.1"/>
    <property type="molecule type" value="Genomic_DNA"/>
</dbReference>
<organism evidence="3 4">
    <name type="scientific">Mediterraneibacter catenae</name>
    <dbReference type="NCBI Taxonomy" id="2594882"/>
    <lineage>
        <taxon>Bacteria</taxon>
        <taxon>Bacillati</taxon>
        <taxon>Bacillota</taxon>
        <taxon>Clostridia</taxon>
        <taxon>Lachnospirales</taxon>
        <taxon>Lachnospiraceae</taxon>
        <taxon>Mediterraneibacter</taxon>
    </lineage>
</organism>
<evidence type="ECO:0000259" key="2">
    <source>
        <dbReference type="Pfam" id="PF07929"/>
    </source>
</evidence>
<reference evidence="3" key="1">
    <citation type="submission" date="2019-07" db="EMBL/GenBank/DDBJ databases">
        <authorList>
            <person name="Wongkuna S."/>
            <person name="Scaria J."/>
        </authorList>
    </citation>
    <scope>NUCLEOTIDE SEQUENCE [LARGE SCALE GENOMIC DNA]</scope>
    <source>
        <strain evidence="3">SW178</strain>
    </source>
</reference>
<dbReference type="Gene3D" id="3.10.290.30">
    <property type="entry name" value="MM3350-like"/>
    <property type="match status" value="1"/>
</dbReference>
<dbReference type="AlphaFoldDB" id="A0A5M9I088"/>
<accession>A0A5M9I088</accession>
<protein>
    <recommendedName>
        <fullName evidence="2">Plasmid pRiA4b Orf3-like domain-containing protein</fullName>
    </recommendedName>
</protein>
<evidence type="ECO:0000313" key="4">
    <source>
        <dbReference type="Proteomes" id="UP000322025"/>
    </source>
</evidence>
<dbReference type="OrthoDB" id="9801392at2"/>
<dbReference type="InterPro" id="IPR012912">
    <property type="entry name" value="Plasmid_pRiA4b_Orf3-like"/>
</dbReference>
<evidence type="ECO:0000313" key="3">
    <source>
        <dbReference type="EMBL" id="KAA8500971.1"/>
    </source>
</evidence>
<proteinExistence type="predicted"/>
<dbReference type="PANTHER" id="PTHR41878">
    <property type="entry name" value="LEXA REPRESSOR-RELATED"/>
    <property type="match status" value="1"/>
</dbReference>
<evidence type="ECO:0000256" key="1">
    <source>
        <dbReference type="SAM" id="MobiDB-lite"/>
    </source>
</evidence>
<feature type="compositionally biased region" description="Basic and acidic residues" evidence="1">
    <location>
        <begin position="122"/>
        <end position="140"/>
    </location>
</feature>
<name>A0A5M9I088_9FIRM</name>
<feature type="region of interest" description="Disordered" evidence="1">
    <location>
        <begin position="118"/>
        <end position="140"/>
    </location>
</feature>
<gene>
    <name evidence="3" type="ORF">FNY66_11060</name>
</gene>
<dbReference type="Proteomes" id="UP000322025">
    <property type="component" value="Unassembled WGS sequence"/>
</dbReference>
<comment type="caution">
    <text evidence="3">The sequence shown here is derived from an EMBL/GenBank/DDBJ whole genome shotgun (WGS) entry which is preliminary data.</text>
</comment>
<dbReference type="SUPFAM" id="SSF159941">
    <property type="entry name" value="MM3350-like"/>
    <property type="match status" value="2"/>
</dbReference>
<dbReference type="PANTHER" id="PTHR41878:SF1">
    <property type="entry name" value="TNPR PROTEIN"/>
    <property type="match status" value="1"/>
</dbReference>
<feature type="domain" description="Plasmid pRiA4b Orf3-like" evidence="2">
    <location>
        <begin position="185"/>
        <end position="320"/>
    </location>
</feature>
<sequence>MIMRNMSENQVEETISLYLANNSILETARATGMSTVKVRKILITEGLWESDTSIKIRNLLAQGLTTEEIAEMLYMSVKNVQAYMPYERGIYGGDVLSPDAVRAGRYRSRMKKAASMQVAKRTKGEVNRTKDEEKSERTEEMTVKKTAEFKDSYTGEADALRLHLELDLKYADEEEIRILKEYGSMKDAISRDILVPADITLHALNYAILRMFGWQNGHLHSFVLPENIFKGLTEDQFSIWAKMAGVYFRFPTENYEDIYWDDDYREGESIRSWMKKKYTGPYRYNGYGEHYVMNQIEVQSMIARWEEITVHEFVFGAEKQPTPYIVKLKEATVDQVMHAFADMTCHELLERLPLAEILCVKGENKVKFAEIREYLDSQLSNLDLHEMIGEYKNTRFKSRKKEQEFLEKYDFPVYPVTEQLVYRYDYGDGWKVLIGCENAYKRGENGLWKDINGKMPDVSVENLQEVAIKHRPVCIQKDGIELVDDVGGIHGFCEMLQTIYECDMNSEESSEERENILGWADMMGWSGRKISPKQTL</sequence>
<dbReference type="InterPro" id="IPR024047">
    <property type="entry name" value="MM3350-like_sf"/>
</dbReference>
<dbReference type="Pfam" id="PF07929">
    <property type="entry name" value="PRiA4_ORF3"/>
    <property type="match status" value="1"/>
</dbReference>
<keyword evidence="4" id="KW-1185">Reference proteome</keyword>